<dbReference type="PROSITE" id="PS51782">
    <property type="entry name" value="LYSM"/>
    <property type="match status" value="1"/>
</dbReference>
<evidence type="ECO:0000259" key="2">
    <source>
        <dbReference type="PROSITE" id="PS51782"/>
    </source>
</evidence>
<evidence type="ECO:0000256" key="1">
    <source>
        <dbReference type="SAM" id="SignalP"/>
    </source>
</evidence>
<keyword evidence="4" id="KW-1185">Reference proteome</keyword>
<sequence>MKIQATFVKLAATCAVVAIMSPAAFAQEACTNYTVKDGDTLGTIAKAAYGSLDYQIIFNANRQILGSNPNGLEPGTELVLPCEDGRLTADAPAPSIELPEASSTGSSSGSSVGAYRPKVKFVSGNDWSPFADESLTGGGIAVRLATTAMHRGGNDREYTVNWVDDWDSHTTALLPSGAFDIGLAWYMPNCEKIGMLSESMAKRCTDYDASLPLYEPVSGFYAKPGSKYATAKAYADFEGARICRLEGYYTFDLEEQGLVEPTITMVRPAKREECFEGMMFGNIDIVAMEVQSAADVIKTLGIEAEVVENPYLSSVMTMAALAHKSNPFGREYLAMINRGLTEMRDTGEWYDVISGTLQEVNERSASN</sequence>
<dbReference type="RefSeq" id="WP_263334790.1">
    <property type="nucleotide sequence ID" value="NZ_JAOVQO010000006.1"/>
</dbReference>
<dbReference type="Gene3D" id="3.40.190.10">
    <property type="entry name" value="Periplasmic binding protein-like II"/>
    <property type="match status" value="2"/>
</dbReference>
<dbReference type="Pfam" id="PF01476">
    <property type="entry name" value="LysM"/>
    <property type="match status" value="1"/>
</dbReference>
<protein>
    <submittedName>
        <fullName evidence="3">LysM peptidoglycan-binding domain-containing protein</fullName>
    </submittedName>
</protein>
<dbReference type="CDD" id="cd00118">
    <property type="entry name" value="LysM"/>
    <property type="match status" value="1"/>
</dbReference>
<feature type="signal peptide" evidence="1">
    <location>
        <begin position="1"/>
        <end position="26"/>
    </location>
</feature>
<dbReference type="SUPFAM" id="SSF53850">
    <property type="entry name" value="Periplasmic binding protein-like II"/>
    <property type="match status" value="1"/>
</dbReference>
<dbReference type="SUPFAM" id="SSF54106">
    <property type="entry name" value="LysM domain"/>
    <property type="match status" value="1"/>
</dbReference>
<proteinExistence type="predicted"/>
<evidence type="ECO:0000313" key="3">
    <source>
        <dbReference type="EMBL" id="MCU9847894.1"/>
    </source>
</evidence>
<dbReference type="Proteomes" id="UP001209535">
    <property type="component" value="Unassembled WGS sequence"/>
</dbReference>
<dbReference type="Gene3D" id="3.10.350.10">
    <property type="entry name" value="LysM domain"/>
    <property type="match status" value="1"/>
</dbReference>
<dbReference type="EMBL" id="JAOVQO010000006">
    <property type="protein sequence ID" value="MCU9847894.1"/>
    <property type="molecule type" value="Genomic_DNA"/>
</dbReference>
<dbReference type="SMART" id="SM00257">
    <property type="entry name" value="LysM"/>
    <property type="match status" value="1"/>
</dbReference>
<gene>
    <name evidence="3" type="ORF">OEZ60_07725</name>
</gene>
<organism evidence="3 4">
    <name type="scientific">Albidovulum salinarum</name>
    <dbReference type="NCBI Taxonomy" id="2984153"/>
    <lineage>
        <taxon>Bacteria</taxon>
        <taxon>Pseudomonadati</taxon>
        <taxon>Pseudomonadota</taxon>
        <taxon>Alphaproteobacteria</taxon>
        <taxon>Rhodobacterales</taxon>
        <taxon>Paracoccaceae</taxon>
        <taxon>Albidovulum</taxon>
    </lineage>
</organism>
<comment type="caution">
    <text evidence="3">The sequence shown here is derived from an EMBL/GenBank/DDBJ whole genome shotgun (WGS) entry which is preliminary data.</text>
</comment>
<dbReference type="InterPro" id="IPR036779">
    <property type="entry name" value="LysM_dom_sf"/>
</dbReference>
<feature type="domain" description="LysM" evidence="2">
    <location>
        <begin position="31"/>
        <end position="80"/>
    </location>
</feature>
<keyword evidence="1" id="KW-0732">Signal</keyword>
<feature type="chain" id="PRO_5046232057" evidence="1">
    <location>
        <begin position="27"/>
        <end position="367"/>
    </location>
</feature>
<dbReference type="InterPro" id="IPR018392">
    <property type="entry name" value="LysM"/>
</dbReference>
<name>A0ABT2X2F7_9RHOB</name>
<accession>A0ABT2X2F7</accession>
<evidence type="ECO:0000313" key="4">
    <source>
        <dbReference type="Proteomes" id="UP001209535"/>
    </source>
</evidence>
<reference evidence="3 4" key="1">
    <citation type="submission" date="2022-10" db="EMBL/GenBank/DDBJ databases">
        <title>Defluviimonas sp. nov., isolated from ocean surface sediments.</title>
        <authorList>
            <person name="He W."/>
            <person name="Wang L."/>
            <person name="Zhang D.-F."/>
        </authorList>
    </citation>
    <scope>NUCLEOTIDE SEQUENCE [LARGE SCALE GENOMIC DNA]</scope>
    <source>
        <strain evidence="3 4">WL0024</strain>
    </source>
</reference>